<comment type="similarity">
    <text evidence="1">Belongs to the short-chain dehydrogenases/reductases (SDR) family.</text>
</comment>
<dbReference type="PANTHER" id="PTHR43477">
    <property type="entry name" value="DIHYDROANTICAPSIN 7-DEHYDROGENASE"/>
    <property type="match status" value="1"/>
</dbReference>
<dbReference type="InterPro" id="IPR002347">
    <property type="entry name" value="SDR_fam"/>
</dbReference>
<evidence type="ECO:0000313" key="3">
    <source>
        <dbReference type="EMBL" id="SVD08037.1"/>
    </source>
</evidence>
<proteinExistence type="inferred from homology"/>
<evidence type="ECO:0008006" key="4">
    <source>
        <dbReference type="Google" id="ProtNLM"/>
    </source>
</evidence>
<dbReference type="InterPro" id="IPR036291">
    <property type="entry name" value="NAD(P)-bd_dom_sf"/>
</dbReference>
<dbReference type="GO" id="GO:0016491">
    <property type="term" value="F:oxidoreductase activity"/>
    <property type="evidence" value="ECO:0007669"/>
    <property type="project" value="UniProtKB-KW"/>
</dbReference>
<dbReference type="Gene3D" id="3.40.50.720">
    <property type="entry name" value="NAD(P)-binding Rossmann-like Domain"/>
    <property type="match status" value="1"/>
</dbReference>
<dbReference type="PRINTS" id="PR00081">
    <property type="entry name" value="GDHRDH"/>
</dbReference>
<sequence>MIDQAKRVQGKVALISGAAQGVSGKIMGFGGASARLLAEHGASVVLGDIDVDNGEKTASEIREMGGKAEFIKLDVTLERDWIEGVNKTIDRFGRLDILVSSAGTTAPGSVDETTVEMWNSQMDMHGKGCMLGIKHVVPQMRKNKSGSIINMSSTDGIVGGGFSASYAAAKGANRLLTKTAALQYASEGIRVNSLHPGE</sequence>
<organism evidence="3">
    <name type="scientific">marine metagenome</name>
    <dbReference type="NCBI Taxonomy" id="408172"/>
    <lineage>
        <taxon>unclassified sequences</taxon>
        <taxon>metagenomes</taxon>
        <taxon>ecological metagenomes</taxon>
    </lineage>
</organism>
<dbReference type="PANTHER" id="PTHR43477:SF1">
    <property type="entry name" value="DIHYDROANTICAPSIN 7-DEHYDROGENASE"/>
    <property type="match status" value="1"/>
</dbReference>
<accession>A0A382SFP6</accession>
<dbReference type="PRINTS" id="PR00080">
    <property type="entry name" value="SDRFAMILY"/>
</dbReference>
<feature type="non-terminal residue" evidence="3">
    <location>
        <position position="198"/>
    </location>
</feature>
<evidence type="ECO:0000256" key="2">
    <source>
        <dbReference type="ARBA" id="ARBA00023002"/>
    </source>
</evidence>
<evidence type="ECO:0000256" key="1">
    <source>
        <dbReference type="ARBA" id="ARBA00006484"/>
    </source>
</evidence>
<dbReference type="AlphaFoldDB" id="A0A382SFP6"/>
<reference evidence="3" key="1">
    <citation type="submission" date="2018-05" db="EMBL/GenBank/DDBJ databases">
        <authorList>
            <person name="Lanie J.A."/>
            <person name="Ng W.-L."/>
            <person name="Kazmierczak K.M."/>
            <person name="Andrzejewski T.M."/>
            <person name="Davidsen T.M."/>
            <person name="Wayne K.J."/>
            <person name="Tettelin H."/>
            <person name="Glass J.I."/>
            <person name="Rusch D."/>
            <person name="Podicherti R."/>
            <person name="Tsui H.-C.T."/>
            <person name="Winkler M.E."/>
        </authorList>
    </citation>
    <scope>NUCLEOTIDE SEQUENCE</scope>
</reference>
<dbReference type="Pfam" id="PF00106">
    <property type="entry name" value="adh_short"/>
    <property type="match status" value="1"/>
</dbReference>
<dbReference type="InterPro" id="IPR051122">
    <property type="entry name" value="SDR_DHRS6-like"/>
</dbReference>
<dbReference type="EMBL" id="UINC01128348">
    <property type="protein sequence ID" value="SVD08037.1"/>
    <property type="molecule type" value="Genomic_DNA"/>
</dbReference>
<dbReference type="SUPFAM" id="SSF51735">
    <property type="entry name" value="NAD(P)-binding Rossmann-fold domains"/>
    <property type="match status" value="1"/>
</dbReference>
<gene>
    <name evidence="3" type="ORF">METZ01_LOCUS360891</name>
</gene>
<protein>
    <recommendedName>
        <fullName evidence="4">Cyclopentanol dehydrogenase</fullName>
    </recommendedName>
</protein>
<name>A0A382SFP6_9ZZZZ</name>
<keyword evidence="2" id="KW-0560">Oxidoreductase</keyword>